<dbReference type="Proteomes" id="UP000729402">
    <property type="component" value="Unassembled WGS sequence"/>
</dbReference>
<comment type="caution">
    <text evidence="2">The sequence shown here is derived from an EMBL/GenBank/DDBJ whole genome shotgun (WGS) entry which is preliminary data.</text>
</comment>
<dbReference type="AlphaFoldDB" id="A0A8J5W824"/>
<organism evidence="2 3">
    <name type="scientific">Zizania palustris</name>
    <name type="common">Northern wild rice</name>
    <dbReference type="NCBI Taxonomy" id="103762"/>
    <lineage>
        <taxon>Eukaryota</taxon>
        <taxon>Viridiplantae</taxon>
        <taxon>Streptophyta</taxon>
        <taxon>Embryophyta</taxon>
        <taxon>Tracheophyta</taxon>
        <taxon>Spermatophyta</taxon>
        <taxon>Magnoliopsida</taxon>
        <taxon>Liliopsida</taxon>
        <taxon>Poales</taxon>
        <taxon>Poaceae</taxon>
        <taxon>BOP clade</taxon>
        <taxon>Oryzoideae</taxon>
        <taxon>Oryzeae</taxon>
        <taxon>Zizaniinae</taxon>
        <taxon>Zizania</taxon>
    </lineage>
</organism>
<feature type="region of interest" description="Disordered" evidence="1">
    <location>
        <begin position="170"/>
        <end position="229"/>
    </location>
</feature>
<reference evidence="2" key="1">
    <citation type="journal article" date="2021" name="bioRxiv">
        <title>Whole Genome Assembly and Annotation of Northern Wild Rice, Zizania palustris L., Supports a Whole Genome Duplication in the Zizania Genus.</title>
        <authorList>
            <person name="Haas M."/>
            <person name="Kono T."/>
            <person name="Macchietto M."/>
            <person name="Millas R."/>
            <person name="McGilp L."/>
            <person name="Shao M."/>
            <person name="Duquette J."/>
            <person name="Hirsch C.N."/>
            <person name="Kimball J."/>
        </authorList>
    </citation>
    <scope>NUCLEOTIDE SEQUENCE</scope>
    <source>
        <tissue evidence="2">Fresh leaf tissue</tissue>
    </source>
</reference>
<dbReference type="EMBL" id="JAAALK010000082">
    <property type="protein sequence ID" value="KAG8084379.1"/>
    <property type="molecule type" value="Genomic_DNA"/>
</dbReference>
<proteinExistence type="predicted"/>
<sequence>MEGRALALSQFCVRVVGSPFLLSVDSGGARGCSGASGRGRVARITPEAYPSSAGRGRAWKRDSPEASPRRAVAAVRLLRIEKGKAFVDLLNEKGNGSGENEMSYVEMKSGAPGATADTTLPESSLCEYCFFCAIIFLQSCKNCARHGRGRGHGADGADDGAGVATARTAWAQATARARRSQGGGRSRAEAATERSQGGGRGGDAADLGRRPWRPPRRRGWSARGGGAGAGAAGAEAVAAGLVGQGRWGGGVVAVVGGGGAGRRAEAAGPAAGEAGARWLGERAPVGGKR</sequence>
<protein>
    <submittedName>
        <fullName evidence="2">Uncharacterized protein</fullName>
    </submittedName>
</protein>
<evidence type="ECO:0000256" key="1">
    <source>
        <dbReference type="SAM" id="MobiDB-lite"/>
    </source>
</evidence>
<dbReference type="OrthoDB" id="1741318at2759"/>
<accession>A0A8J5W824</accession>
<evidence type="ECO:0000313" key="3">
    <source>
        <dbReference type="Proteomes" id="UP000729402"/>
    </source>
</evidence>
<evidence type="ECO:0000313" key="2">
    <source>
        <dbReference type="EMBL" id="KAG8084379.1"/>
    </source>
</evidence>
<gene>
    <name evidence="2" type="ORF">GUJ93_ZPchr0010g8486</name>
</gene>
<feature type="compositionally biased region" description="Basic residues" evidence="1">
    <location>
        <begin position="210"/>
        <end position="220"/>
    </location>
</feature>
<keyword evidence="3" id="KW-1185">Reference proteome</keyword>
<name>A0A8J5W824_ZIZPA</name>
<reference evidence="2" key="2">
    <citation type="submission" date="2021-02" db="EMBL/GenBank/DDBJ databases">
        <authorList>
            <person name="Kimball J.A."/>
            <person name="Haas M.W."/>
            <person name="Macchietto M."/>
            <person name="Kono T."/>
            <person name="Duquette J."/>
            <person name="Shao M."/>
        </authorList>
    </citation>
    <scope>NUCLEOTIDE SEQUENCE</scope>
    <source>
        <tissue evidence="2">Fresh leaf tissue</tissue>
    </source>
</reference>